<feature type="domain" description="Isochorismatase-like" evidence="2">
    <location>
        <begin position="23"/>
        <end position="201"/>
    </location>
</feature>
<dbReference type="InterPro" id="IPR000868">
    <property type="entry name" value="Isochorismatase-like_dom"/>
</dbReference>
<evidence type="ECO:0000259" key="2">
    <source>
        <dbReference type="Pfam" id="PF00857"/>
    </source>
</evidence>
<dbReference type="RefSeq" id="WP_094025444.1">
    <property type="nucleotide sequence ID" value="NZ_NGAF01000004.1"/>
</dbReference>
<dbReference type="GO" id="GO:0016787">
    <property type="term" value="F:hydrolase activity"/>
    <property type="evidence" value="ECO:0007669"/>
    <property type="project" value="UniProtKB-KW"/>
</dbReference>
<evidence type="ECO:0000313" key="3">
    <source>
        <dbReference type="EMBL" id="OXR45246.1"/>
    </source>
</evidence>
<dbReference type="InterPro" id="IPR050272">
    <property type="entry name" value="Isochorismatase-like_hydrls"/>
</dbReference>
<organism evidence="3 4">
    <name type="scientific">Nocardia cerradoensis</name>
    <dbReference type="NCBI Taxonomy" id="85688"/>
    <lineage>
        <taxon>Bacteria</taxon>
        <taxon>Bacillati</taxon>
        <taxon>Actinomycetota</taxon>
        <taxon>Actinomycetes</taxon>
        <taxon>Mycobacteriales</taxon>
        <taxon>Nocardiaceae</taxon>
        <taxon>Nocardia</taxon>
    </lineage>
</organism>
<dbReference type="Pfam" id="PF00857">
    <property type="entry name" value="Isochorismatase"/>
    <property type="match status" value="1"/>
</dbReference>
<evidence type="ECO:0000313" key="4">
    <source>
        <dbReference type="Proteomes" id="UP000215506"/>
    </source>
</evidence>
<reference evidence="3 4" key="1">
    <citation type="submission" date="2017-07" db="EMBL/GenBank/DDBJ databases">
        <title>First draft Genome Sequence of Nocardia cerradoensis isolated from human infection.</title>
        <authorList>
            <person name="Carrasco G."/>
        </authorList>
    </citation>
    <scope>NUCLEOTIDE SEQUENCE [LARGE SCALE GENOMIC DNA]</scope>
    <source>
        <strain evidence="3 4">CNM20130759</strain>
    </source>
</reference>
<dbReference type="EC" id="3.5.1.110" evidence="3"/>
<comment type="caution">
    <text evidence="3">The sequence shown here is derived from an EMBL/GenBank/DDBJ whole genome shotgun (WGS) entry which is preliminary data.</text>
</comment>
<dbReference type="EMBL" id="NGAF01000004">
    <property type="protein sequence ID" value="OXR45246.1"/>
    <property type="molecule type" value="Genomic_DNA"/>
</dbReference>
<proteinExistence type="predicted"/>
<keyword evidence="1 3" id="KW-0378">Hydrolase</keyword>
<sequence length="214" mass="22933">MQHAFGLDIPRTVADACDPARAAVLIYDMQVGIVGQIAAGQQIVDACVRLRDLARENGFRVFYTRHMSLPPAAAGVSQLRTAMAWQRVDDPGRVRSMFPQGSPQYQLVPELTPGPDEVVFDKIAMSAFAGTPLDIALRDLRLDTVVIAGIALEVGIEPTVRHGIDLGYLPIMVTDACGAGHPDAAERSYAAMAFAGGSLTTDLAGLEQEMTARR</sequence>
<accession>A0A231H936</accession>
<protein>
    <submittedName>
        <fullName evidence="3">Peroxyureidoacrylate/ureidoacrylate amidohydrolase RutB</fullName>
        <ecNumber evidence="3">3.5.1.110</ecNumber>
    </submittedName>
</protein>
<dbReference type="Proteomes" id="UP000215506">
    <property type="component" value="Unassembled WGS sequence"/>
</dbReference>
<dbReference type="CDD" id="cd00431">
    <property type="entry name" value="cysteine_hydrolases"/>
    <property type="match status" value="1"/>
</dbReference>
<dbReference type="Gene3D" id="3.40.50.850">
    <property type="entry name" value="Isochorismatase-like"/>
    <property type="match status" value="1"/>
</dbReference>
<dbReference type="PANTHER" id="PTHR43540">
    <property type="entry name" value="PEROXYUREIDOACRYLATE/UREIDOACRYLATE AMIDOHYDROLASE-RELATED"/>
    <property type="match status" value="1"/>
</dbReference>
<name>A0A231H936_9NOCA</name>
<gene>
    <name evidence="3" type="primary">rutB_1</name>
    <name evidence="3" type="ORF">B7C42_02371</name>
</gene>
<dbReference type="PANTHER" id="PTHR43540:SF6">
    <property type="entry name" value="ISOCHORISMATASE-LIKE DOMAIN-CONTAINING PROTEIN"/>
    <property type="match status" value="1"/>
</dbReference>
<dbReference type="InterPro" id="IPR036380">
    <property type="entry name" value="Isochorismatase-like_sf"/>
</dbReference>
<keyword evidence="4" id="KW-1185">Reference proteome</keyword>
<dbReference type="AlphaFoldDB" id="A0A231H936"/>
<evidence type="ECO:0000256" key="1">
    <source>
        <dbReference type="ARBA" id="ARBA00022801"/>
    </source>
</evidence>
<dbReference type="SUPFAM" id="SSF52499">
    <property type="entry name" value="Isochorismatase-like hydrolases"/>
    <property type="match status" value="1"/>
</dbReference>